<dbReference type="InterPro" id="IPR003018">
    <property type="entry name" value="GAF"/>
</dbReference>
<dbReference type="EMBL" id="VWPK01000101">
    <property type="protein sequence ID" value="KAA5608162.1"/>
    <property type="molecule type" value="Genomic_DNA"/>
</dbReference>
<keyword evidence="1" id="KW-0600">Photoreceptor protein</keyword>
<feature type="domain" description="Phytochrome chromophore attachment site" evidence="5">
    <location>
        <begin position="147"/>
        <end position="304"/>
    </location>
</feature>
<reference evidence="8 9" key="1">
    <citation type="submission" date="2019-09" db="EMBL/GenBank/DDBJ databases">
        <title>Genome sequence of Rhodovastum atsumiense, a diverse member of the Acetobacteraceae family of non-sulfur purple photosynthetic bacteria.</title>
        <authorList>
            <person name="Meyer T."/>
            <person name="Kyndt J."/>
        </authorList>
    </citation>
    <scope>NUCLEOTIDE SEQUENCE [LARGE SCALE GENOMIC DNA]</scope>
    <source>
        <strain evidence="8 9">DSM 21279</strain>
    </source>
</reference>
<dbReference type="AlphaFoldDB" id="A0A5M6IJ52"/>
<proteinExistence type="predicted"/>
<dbReference type="InterPro" id="IPR035919">
    <property type="entry name" value="EAL_sf"/>
</dbReference>
<dbReference type="NCBIfam" id="TIGR00254">
    <property type="entry name" value="GGDEF"/>
    <property type="match status" value="1"/>
</dbReference>
<dbReference type="Pfam" id="PF00990">
    <property type="entry name" value="GGDEF"/>
    <property type="match status" value="2"/>
</dbReference>
<dbReference type="Gene3D" id="3.30.450.20">
    <property type="entry name" value="PAS domain"/>
    <property type="match status" value="1"/>
</dbReference>
<dbReference type="InterPro" id="IPR016132">
    <property type="entry name" value="Phyto_chromo_attachment"/>
</dbReference>
<evidence type="ECO:0000313" key="8">
    <source>
        <dbReference type="EMBL" id="KAA5608162.1"/>
    </source>
</evidence>
<evidence type="ECO:0000256" key="1">
    <source>
        <dbReference type="ARBA" id="ARBA00022543"/>
    </source>
</evidence>
<dbReference type="InterPro" id="IPR043150">
    <property type="entry name" value="Phytochrome_PHY_sf"/>
</dbReference>
<dbReference type="InterPro" id="IPR001294">
    <property type="entry name" value="Phytochrome"/>
</dbReference>
<dbReference type="InterPro" id="IPR000160">
    <property type="entry name" value="GGDEF_dom"/>
</dbReference>
<dbReference type="Pfam" id="PF01590">
    <property type="entry name" value="GAF"/>
    <property type="match status" value="1"/>
</dbReference>
<dbReference type="PANTHER" id="PTHR33121:SF79">
    <property type="entry name" value="CYCLIC DI-GMP PHOSPHODIESTERASE PDED-RELATED"/>
    <property type="match status" value="1"/>
</dbReference>
<dbReference type="SMART" id="SM00267">
    <property type="entry name" value="GGDEF"/>
    <property type="match status" value="2"/>
</dbReference>
<evidence type="ECO:0000313" key="9">
    <source>
        <dbReference type="Proteomes" id="UP000325255"/>
    </source>
</evidence>
<dbReference type="Gene3D" id="3.30.450.270">
    <property type="match status" value="1"/>
</dbReference>
<dbReference type="Pfam" id="PF00563">
    <property type="entry name" value="EAL"/>
    <property type="match status" value="1"/>
</dbReference>
<dbReference type="CDD" id="cd01949">
    <property type="entry name" value="GGDEF"/>
    <property type="match status" value="1"/>
</dbReference>
<evidence type="ECO:0000256" key="4">
    <source>
        <dbReference type="ARBA" id="ARBA00023170"/>
    </source>
</evidence>
<dbReference type="InterPro" id="IPR001633">
    <property type="entry name" value="EAL_dom"/>
</dbReference>
<dbReference type="SMART" id="SM00052">
    <property type="entry name" value="EAL"/>
    <property type="match status" value="1"/>
</dbReference>
<dbReference type="InterPro" id="IPR013654">
    <property type="entry name" value="PAS_2"/>
</dbReference>
<dbReference type="GO" id="GO:0009881">
    <property type="term" value="F:photoreceptor activity"/>
    <property type="evidence" value="ECO:0007669"/>
    <property type="project" value="UniProtKB-KW"/>
</dbReference>
<keyword evidence="2" id="KW-0716">Sensory transduction</keyword>
<dbReference type="InterPro" id="IPR029787">
    <property type="entry name" value="Nucleotide_cyclase"/>
</dbReference>
<dbReference type="Gene3D" id="3.30.450.40">
    <property type="match status" value="1"/>
</dbReference>
<evidence type="ECO:0000256" key="2">
    <source>
        <dbReference type="ARBA" id="ARBA00022606"/>
    </source>
</evidence>
<dbReference type="OrthoDB" id="5287260at2"/>
<dbReference type="PROSITE" id="PS50046">
    <property type="entry name" value="PHYTOCHROME_2"/>
    <property type="match status" value="1"/>
</dbReference>
<keyword evidence="4" id="KW-0675">Receptor</keyword>
<dbReference type="SUPFAM" id="SSF55785">
    <property type="entry name" value="PYP-like sensor domain (PAS domain)"/>
    <property type="match status" value="1"/>
</dbReference>
<dbReference type="RefSeq" id="WP_150045627.1">
    <property type="nucleotide sequence ID" value="NZ_OW485601.1"/>
</dbReference>
<evidence type="ECO:0000259" key="5">
    <source>
        <dbReference type="PROSITE" id="PS50046"/>
    </source>
</evidence>
<dbReference type="GO" id="GO:0006355">
    <property type="term" value="P:regulation of DNA-templated transcription"/>
    <property type="evidence" value="ECO:0007669"/>
    <property type="project" value="InterPro"/>
</dbReference>
<dbReference type="PRINTS" id="PR01033">
    <property type="entry name" value="PHYTOCHROME"/>
</dbReference>
<dbReference type="InterPro" id="IPR029016">
    <property type="entry name" value="GAF-like_dom_sf"/>
</dbReference>
<dbReference type="InterPro" id="IPR050706">
    <property type="entry name" value="Cyclic-di-GMP_PDE-like"/>
</dbReference>
<gene>
    <name evidence="8" type="ORF">F1189_30410</name>
</gene>
<dbReference type="SUPFAM" id="SSF55781">
    <property type="entry name" value="GAF domain-like"/>
    <property type="match status" value="2"/>
</dbReference>
<dbReference type="InterPro" id="IPR013515">
    <property type="entry name" value="Phytochrome_cen-reg"/>
</dbReference>
<organism evidence="8 9">
    <name type="scientific">Rhodovastum atsumiense</name>
    <dbReference type="NCBI Taxonomy" id="504468"/>
    <lineage>
        <taxon>Bacteria</taxon>
        <taxon>Pseudomonadati</taxon>
        <taxon>Pseudomonadota</taxon>
        <taxon>Alphaproteobacteria</taxon>
        <taxon>Acetobacterales</taxon>
        <taxon>Acetobacteraceae</taxon>
        <taxon>Rhodovastum</taxon>
    </lineage>
</organism>
<dbReference type="GO" id="GO:0009584">
    <property type="term" value="P:detection of visible light"/>
    <property type="evidence" value="ECO:0007669"/>
    <property type="project" value="InterPro"/>
</dbReference>
<dbReference type="Gene3D" id="3.20.20.450">
    <property type="entry name" value="EAL domain"/>
    <property type="match status" value="1"/>
</dbReference>
<evidence type="ECO:0000256" key="3">
    <source>
        <dbReference type="ARBA" id="ARBA00022991"/>
    </source>
</evidence>
<keyword evidence="9" id="KW-1185">Reference proteome</keyword>
<dbReference type="SMART" id="SM00065">
    <property type="entry name" value="GAF"/>
    <property type="match status" value="1"/>
</dbReference>
<dbReference type="SUPFAM" id="SSF141868">
    <property type="entry name" value="EAL domain-like"/>
    <property type="match status" value="1"/>
</dbReference>
<dbReference type="Pfam" id="PF08446">
    <property type="entry name" value="PAS_2"/>
    <property type="match status" value="1"/>
</dbReference>
<accession>A0A5M6IJ52</accession>
<dbReference type="PROSITE" id="PS50883">
    <property type="entry name" value="EAL"/>
    <property type="match status" value="1"/>
</dbReference>
<feature type="domain" description="GGDEF" evidence="7">
    <location>
        <begin position="543"/>
        <end position="674"/>
    </location>
</feature>
<dbReference type="Pfam" id="PF00360">
    <property type="entry name" value="PHY"/>
    <property type="match status" value="1"/>
</dbReference>
<dbReference type="InterPro" id="IPR035965">
    <property type="entry name" value="PAS-like_dom_sf"/>
</dbReference>
<name>A0A5M6IJ52_9PROT</name>
<dbReference type="SUPFAM" id="SSF55073">
    <property type="entry name" value="Nucleotide cyclase"/>
    <property type="match status" value="2"/>
</dbReference>
<feature type="domain" description="GGDEF" evidence="7">
    <location>
        <begin position="1000"/>
        <end position="1132"/>
    </location>
</feature>
<sequence length="1136" mass="120537">MSDLVEALTSCDREPIHVPEAIQPHGALLAAEGPDLVVTHASANLAAFLGVAPQDALGRRLADLIGAEATRAALASLGGDVRAPGAAILPGLPARPGDTPPSLGLSIHRADDHRICVEIEPVAETAGHGPDRDRAGEVMRSLWQARSPDDLFAMTTRALRYLTGFDRCMVYRFDADGHGAVVAEDRAAGLESFLDLHYPASDIPRQARRLYLLQRVRAIPDAVYDPVPLLADLAQPPSRLDLSFCSLRSVSPVHREYLRNMGVRATIAVSLVHDHALWGLLVCHNMTPRRIPADMRALCELLGQRLSILLAGLEARAANAERAVRQAALRDIIAVLEQDQPCLTGMLAQAGEALLRLVNAGGCVARFGGRVMTLGHTPPEPVALQVMAQLRLRSAGDVVAEPALATSVPGVAPFMACAGGAMLLPLLHGMDDGVLWFRPEVTTVVTWGGDPAKATIPDRLTGQLSPRKSFAIWREEVRGRSVPWRDLDLVMARTLRREIGTVLLRRSEVELLRSRALDPLTGLRNRLAVQDRLDSLAAATPALPAAMLVVDLDRFKAINEGHGHEIGDRLLGSVADRLVTVVGPEPLLARVGSDEFAVLCTDIPPGQAEALARQIRLAFELPFELDGRPVQTCISIGIAHTATSGGPRDLLSAADAAMHAAKRRGGNCAVVFTEGLRQAAAERLELEQDLHAALREGGRQFELHYQPVVRLDAADSLRSFEALLRWNHPTRGRIPPDAFIPLAEETGLIELLGDWVLEAALAQLADWWAGAGPGGGPQVAVNISPLQARRRGFAAHIGQRLRAHGLPAEALWLEVTERILADEAAAAVLAGIRALGVRVAVDDFGIGYSSLSYLHRLPADVIKLDRSFLPEDGGADDGGAEAFVAAVIRLVHTVGLSLIAEGVETEAQLALLRRAGCDAVQGYLLARPMPAQPAGALLRAGPAEMPWHGVLARTATAALGPAGPRPGPAGERAIGCDEATGVLDRRGFARRAAGILAGKEGCTLVLIEVRGTPAAVAPGDGAAPALLLGVADLLMTYTRRADLVGRLGGRRFAILMPGLATTTEANLIAARLRRTLAVATVPTPSGPVRASCGVGVACVPARSPFPGLDRLIARAEAVLPRIGRVRRTVAHPGGKI</sequence>
<dbReference type="GO" id="GO:0071111">
    <property type="term" value="F:cyclic-guanylate-specific phosphodiesterase activity"/>
    <property type="evidence" value="ECO:0007669"/>
    <property type="project" value="InterPro"/>
</dbReference>
<feature type="domain" description="EAL" evidence="6">
    <location>
        <begin position="683"/>
        <end position="942"/>
    </location>
</feature>
<keyword evidence="3" id="KW-0157">Chromophore</keyword>
<evidence type="ECO:0000259" key="7">
    <source>
        <dbReference type="PROSITE" id="PS50887"/>
    </source>
</evidence>
<dbReference type="PROSITE" id="PS50887">
    <property type="entry name" value="GGDEF"/>
    <property type="match status" value="2"/>
</dbReference>
<comment type="caution">
    <text evidence="8">The sequence shown here is derived from an EMBL/GenBank/DDBJ whole genome shotgun (WGS) entry which is preliminary data.</text>
</comment>
<dbReference type="Proteomes" id="UP000325255">
    <property type="component" value="Unassembled WGS sequence"/>
</dbReference>
<dbReference type="PANTHER" id="PTHR33121">
    <property type="entry name" value="CYCLIC DI-GMP PHOSPHODIESTERASE PDEF"/>
    <property type="match status" value="1"/>
</dbReference>
<protein>
    <submittedName>
        <fullName evidence="8">EAL domain-containing protein</fullName>
    </submittedName>
</protein>
<dbReference type="CDD" id="cd01948">
    <property type="entry name" value="EAL"/>
    <property type="match status" value="1"/>
</dbReference>
<dbReference type="Gene3D" id="3.30.70.270">
    <property type="match status" value="2"/>
</dbReference>
<evidence type="ECO:0000259" key="6">
    <source>
        <dbReference type="PROSITE" id="PS50883"/>
    </source>
</evidence>
<dbReference type="InterPro" id="IPR043128">
    <property type="entry name" value="Rev_trsase/Diguanyl_cyclase"/>
</dbReference>